<evidence type="ECO:0000313" key="2">
    <source>
        <dbReference type="Proteomes" id="UP000663981"/>
    </source>
</evidence>
<accession>A0ABS3NCJ7</accession>
<protein>
    <submittedName>
        <fullName evidence="1">Uncharacterized protein</fullName>
    </submittedName>
</protein>
<reference evidence="1 2" key="1">
    <citation type="submission" date="2021-03" db="EMBL/GenBank/DDBJ databases">
        <title>Whole genome sequence of Metabacillus bambusae BG109.</title>
        <authorList>
            <person name="Jeong J.W."/>
        </authorList>
    </citation>
    <scope>NUCLEOTIDE SEQUENCE [LARGE SCALE GENOMIC DNA]</scope>
    <source>
        <strain evidence="1 2">BG109</strain>
    </source>
</reference>
<dbReference type="Proteomes" id="UP000663981">
    <property type="component" value="Unassembled WGS sequence"/>
</dbReference>
<keyword evidence="2" id="KW-1185">Reference proteome</keyword>
<gene>
    <name evidence="1" type="ORF">I7822_29060</name>
</gene>
<comment type="caution">
    <text evidence="1">The sequence shown here is derived from an EMBL/GenBank/DDBJ whole genome shotgun (WGS) entry which is preliminary data.</text>
</comment>
<sequence>MGFTTVLSTVFKTVAETRKLPLWKYRELDQQPMLYSSNYLKELVKGARDKESLAKVAKYIKRHEAEGIESYQVVLKIITKVAKELTL</sequence>
<organism evidence="1 2">
    <name type="scientific">Metabacillus bambusae</name>
    <dbReference type="NCBI Taxonomy" id="2795218"/>
    <lineage>
        <taxon>Bacteria</taxon>
        <taxon>Bacillati</taxon>
        <taxon>Bacillota</taxon>
        <taxon>Bacilli</taxon>
        <taxon>Bacillales</taxon>
        <taxon>Bacillaceae</taxon>
        <taxon>Metabacillus</taxon>
    </lineage>
</organism>
<name>A0ABS3NCJ7_9BACI</name>
<dbReference type="RefSeq" id="WP_207982517.1">
    <property type="nucleotide sequence ID" value="NZ_JAGDEL010000046.1"/>
</dbReference>
<evidence type="ECO:0000313" key="1">
    <source>
        <dbReference type="EMBL" id="MBO1515663.1"/>
    </source>
</evidence>
<dbReference type="EMBL" id="JAGDEL010000046">
    <property type="protein sequence ID" value="MBO1515663.1"/>
    <property type="molecule type" value="Genomic_DNA"/>
</dbReference>
<proteinExistence type="predicted"/>